<organism evidence="1 2">
    <name type="scientific">Trifolium pratense</name>
    <name type="common">Red clover</name>
    <dbReference type="NCBI Taxonomy" id="57577"/>
    <lineage>
        <taxon>Eukaryota</taxon>
        <taxon>Viridiplantae</taxon>
        <taxon>Streptophyta</taxon>
        <taxon>Embryophyta</taxon>
        <taxon>Tracheophyta</taxon>
        <taxon>Spermatophyta</taxon>
        <taxon>Magnoliopsida</taxon>
        <taxon>eudicotyledons</taxon>
        <taxon>Gunneridae</taxon>
        <taxon>Pentapetalae</taxon>
        <taxon>rosids</taxon>
        <taxon>fabids</taxon>
        <taxon>Fabales</taxon>
        <taxon>Fabaceae</taxon>
        <taxon>Papilionoideae</taxon>
        <taxon>50 kb inversion clade</taxon>
        <taxon>NPAAA clade</taxon>
        <taxon>Hologalegina</taxon>
        <taxon>IRL clade</taxon>
        <taxon>Trifolieae</taxon>
        <taxon>Trifolium</taxon>
    </lineage>
</organism>
<name>A0ACB0KRC9_TRIPR</name>
<dbReference type="Proteomes" id="UP001177021">
    <property type="component" value="Unassembled WGS sequence"/>
</dbReference>
<keyword evidence="2" id="KW-1185">Reference proteome</keyword>
<protein>
    <submittedName>
        <fullName evidence="1">Uncharacterized protein</fullName>
    </submittedName>
</protein>
<dbReference type="EMBL" id="CASHSV030000311">
    <property type="protein sequence ID" value="CAJ2659473.1"/>
    <property type="molecule type" value="Genomic_DNA"/>
</dbReference>
<comment type="caution">
    <text evidence="1">The sequence shown here is derived from an EMBL/GenBank/DDBJ whole genome shotgun (WGS) entry which is preliminary data.</text>
</comment>
<evidence type="ECO:0000313" key="1">
    <source>
        <dbReference type="EMBL" id="CAJ2659473.1"/>
    </source>
</evidence>
<gene>
    <name evidence="1" type="ORF">MILVUS5_LOCUS25645</name>
</gene>
<evidence type="ECO:0000313" key="2">
    <source>
        <dbReference type="Proteomes" id="UP001177021"/>
    </source>
</evidence>
<accession>A0ACB0KRC9</accession>
<reference evidence="1" key="1">
    <citation type="submission" date="2023-10" db="EMBL/GenBank/DDBJ databases">
        <authorList>
            <person name="Rodriguez Cubillos JULIANA M."/>
            <person name="De Vega J."/>
        </authorList>
    </citation>
    <scope>NUCLEOTIDE SEQUENCE</scope>
</reference>
<proteinExistence type="predicted"/>
<sequence length="463" mass="52530">MEFGLAGSGVRTPREKPLKKHKVNECEDITNKLPEPLISRILSLLPTKDAARTSVLSKKWMYRWISVSKLDLDDSLFYNPKKKTGGVQHFRNFVNRALLLTKGSSLESFSLAMTNKCDISLLNTWISSVLIPQKIKNLRIHSKCEWSVSPLASRSLFNSIFLEELVLQMFCCDIEVPTKDVYFGSLKFVKLHEIIFFNGSSIDYLSLILPVLEKFEIRNCDWLFGKGVIVKAPLLESVCIEQDVMPSRDELRSCEIKFSDCHLKEFTFNGYAISQPVVMSDPLIAQNARANITLSEYEDGTPEARLRAFVLLNQFSHAKSIKFDGSEVLPQPNVAALPEFPMLGHLELGLIRFEVLFGLLQRSPILKTLTFKGIFKFDLELLNSTPVPDCFASTLQVVKFASGFEHELCLAKFFMENGKVLERMSFSLASLALGKSKIMEDFKEKLFSFKKGFSFAIVEFSYD</sequence>